<dbReference type="PANTHER" id="PTHR23278">
    <property type="entry name" value="SIDESTEP PROTEIN"/>
    <property type="match status" value="1"/>
</dbReference>
<evidence type="ECO:0000256" key="2">
    <source>
        <dbReference type="SAM" id="Phobius"/>
    </source>
</evidence>
<dbReference type="AlphaFoldDB" id="A0AAW0SDC4"/>
<feature type="domain" description="Fibronectin type-III" evidence="4">
    <location>
        <begin position="182"/>
        <end position="274"/>
    </location>
</feature>
<feature type="compositionally biased region" description="Low complexity" evidence="1">
    <location>
        <begin position="423"/>
        <end position="455"/>
    </location>
</feature>
<dbReference type="InterPro" id="IPR036116">
    <property type="entry name" value="FN3_sf"/>
</dbReference>
<keyword evidence="2" id="KW-1133">Transmembrane helix</keyword>
<feature type="domain" description="Ig-like" evidence="3">
    <location>
        <begin position="1"/>
        <end position="40"/>
    </location>
</feature>
<gene>
    <name evidence="5" type="ORF">O3P69_010938</name>
</gene>
<dbReference type="Gene3D" id="2.60.40.10">
    <property type="entry name" value="Immunoglobulins"/>
    <property type="match status" value="3"/>
</dbReference>
<evidence type="ECO:0000313" key="5">
    <source>
        <dbReference type="EMBL" id="KAK8372836.1"/>
    </source>
</evidence>
<evidence type="ECO:0000259" key="4">
    <source>
        <dbReference type="PROSITE" id="PS50853"/>
    </source>
</evidence>
<dbReference type="Proteomes" id="UP001487740">
    <property type="component" value="Unassembled WGS sequence"/>
</dbReference>
<feature type="compositionally biased region" description="Low complexity" evidence="1">
    <location>
        <begin position="319"/>
        <end position="334"/>
    </location>
</feature>
<feature type="region of interest" description="Disordered" evidence="1">
    <location>
        <begin position="72"/>
        <end position="105"/>
    </location>
</feature>
<feature type="transmembrane region" description="Helical" evidence="2">
    <location>
        <begin position="285"/>
        <end position="310"/>
    </location>
</feature>
<dbReference type="CDD" id="cd00063">
    <property type="entry name" value="FN3"/>
    <property type="match status" value="1"/>
</dbReference>
<comment type="caution">
    <text evidence="5">The sequence shown here is derived from an EMBL/GenBank/DDBJ whole genome shotgun (WGS) entry which is preliminary data.</text>
</comment>
<evidence type="ECO:0008006" key="7">
    <source>
        <dbReference type="Google" id="ProtNLM"/>
    </source>
</evidence>
<organism evidence="5 6">
    <name type="scientific">Scylla paramamosain</name>
    <name type="common">Mud crab</name>
    <dbReference type="NCBI Taxonomy" id="85552"/>
    <lineage>
        <taxon>Eukaryota</taxon>
        <taxon>Metazoa</taxon>
        <taxon>Ecdysozoa</taxon>
        <taxon>Arthropoda</taxon>
        <taxon>Crustacea</taxon>
        <taxon>Multicrustacea</taxon>
        <taxon>Malacostraca</taxon>
        <taxon>Eumalacostraca</taxon>
        <taxon>Eucarida</taxon>
        <taxon>Decapoda</taxon>
        <taxon>Pleocyemata</taxon>
        <taxon>Brachyura</taxon>
        <taxon>Eubrachyura</taxon>
        <taxon>Portunoidea</taxon>
        <taxon>Portunidae</taxon>
        <taxon>Portuninae</taxon>
        <taxon>Scylla</taxon>
    </lineage>
</organism>
<dbReference type="InterPro" id="IPR013783">
    <property type="entry name" value="Ig-like_fold"/>
</dbReference>
<name>A0AAW0SDC4_SCYPA</name>
<feature type="domain" description="Ig-like" evidence="3">
    <location>
        <begin position="47"/>
        <end position="176"/>
    </location>
</feature>
<keyword evidence="2" id="KW-0472">Membrane</keyword>
<keyword evidence="6" id="KW-1185">Reference proteome</keyword>
<evidence type="ECO:0000256" key="1">
    <source>
        <dbReference type="SAM" id="MobiDB-lite"/>
    </source>
</evidence>
<feature type="region of interest" description="Disordered" evidence="1">
    <location>
        <begin position="492"/>
        <end position="525"/>
    </location>
</feature>
<dbReference type="InterPro" id="IPR007110">
    <property type="entry name" value="Ig-like_dom"/>
</dbReference>
<reference evidence="5 6" key="1">
    <citation type="submission" date="2023-03" db="EMBL/GenBank/DDBJ databases">
        <title>High-quality genome of Scylla paramamosain provides insights in environmental adaptation.</title>
        <authorList>
            <person name="Zhang L."/>
        </authorList>
    </citation>
    <scope>NUCLEOTIDE SEQUENCE [LARGE SCALE GENOMIC DNA]</scope>
    <source>
        <strain evidence="5">LZ_2023a</strain>
        <tissue evidence="5">Muscle</tissue>
    </source>
</reference>
<evidence type="ECO:0000313" key="6">
    <source>
        <dbReference type="Proteomes" id="UP001487740"/>
    </source>
</evidence>
<dbReference type="SUPFAM" id="SSF48726">
    <property type="entry name" value="Immunoglobulin"/>
    <property type="match status" value="2"/>
</dbReference>
<feature type="compositionally biased region" description="Polar residues" evidence="1">
    <location>
        <begin position="88"/>
        <end position="105"/>
    </location>
</feature>
<dbReference type="InterPro" id="IPR036179">
    <property type="entry name" value="Ig-like_dom_sf"/>
</dbReference>
<feature type="compositionally biased region" description="Basic and acidic residues" evidence="1">
    <location>
        <begin position="514"/>
        <end position="525"/>
    </location>
</feature>
<proteinExistence type="predicted"/>
<dbReference type="SUPFAM" id="SSF49265">
    <property type="entry name" value="Fibronectin type III"/>
    <property type="match status" value="1"/>
</dbReference>
<dbReference type="EMBL" id="JARAKH010001535">
    <property type="protein sequence ID" value="KAK8372836.1"/>
    <property type="molecule type" value="Genomic_DNA"/>
</dbReference>
<keyword evidence="2" id="KW-0812">Transmembrane</keyword>
<dbReference type="PROSITE" id="PS50853">
    <property type="entry name" value="FN3"/>
    <property type="match status" value="1"/>
</dbReference>
<protein>
    <recommendedName>
        <fullName evidence="7">Nephrin</fullName>
    </recommendedName>
</protein>
<dbReference type="PROSITE" id="PS50835">
    <property type="entry name" value="IG_LIKE"/>
    <property type="match status" value="2"/>
</dbReference>
<dbReference type="PANTHER" id="PTHR23278:SF19">
    <property type="entry name" value="OBSCURIN"/>
    <property type="match status" value="1"/>
</dbReference>
<dbReference type="SMART" id="SM00060">
    <property type="entry name" value="FN3"/>
    <property type="match status" value="1"/>
</dbReference>
<dbReference type="InterPro" id="IPR003961">
    <property type="entry name" value="FN3_dom"/>
</dbReference>
<sequence length="610" mass="66367">MGVILSGNSLVLQQVERSSAGQYTCSATNTRGTQTSNPVTLDVMYPPECVLDRTTVLAVGRGERVNISCRVASNPPRHIPDTSRHTQTRQTHMGTSRHMGTQGTSGHMEHWALETATFHWRLNGSERTYTSRGEPLPRGHVSSHYAFEGASDKDYGMLHCWANNSVGVQEQPCMFQIIPAGPPSSPERCAVVNNTAENIEVQCERGFDGGMRQLFLAEVFAEGGSLHLNRTSGDPVFFVDSLRPGTAYNIRVTAFNDKGRSPPIHLDAVTLKVAEQRVGENKSLLYSPLIIIFLSIVGVFLTLIFILIILTRWRKNISGHPPSSPPTSGTAKSPPENEENEGKVKEENGKQGGGGGKKKKVVVVENGMKDRVGHVISDVSTSKDALLGPESLTLANGCVGHYSSLGRGAPPSNTLPRPPLPSTTPSHTRPLPSTTQHPLPPHTHTLTPPHSLSSSVSHNDFMQFTSSVPLHVTKAQSGSERGAILPYNRFSETLPRNHGRGNRDLDEYTSDLYSRGEGRRGEGSVGVYDRRRGSVAMNGYSDGDIVEEEMYRGNGGGGGGGYRSDGYGGIMDALSRFRAIDSYRGEPQREMMTREQRLATIKAKTVTQFV</sequence>
<feature type="region of interest" description="Disordered" evidence="1">
    <location>
        <begin position="319"/>
        <end position="361"/>
    </location>
</feature>
<evidence type="ECO:0000259" key="3">
    <source>
        <dbReference type="PROSITE" id="PS50835"/>
    </source>
</evidence>
<accession>A0AAW0SDC4</accession>
<feature type="compositionally biased region" description="Basic and acidic residues" evidence="1">
    <location>
        <begin position="340"/>
        <end position="349"/>
    </location>
</feature>
<feature type="region of interest" description="Disordered" evidence="1">
    <location>
        <begin position="405"/>
        <end position="457"/>
    </location>
</feature>